<comment type="caution">
    <text evidence="1">The sequence shown here is derived from an EMBL/GenBank/DDBJ whole genome shotgun (WGS) entry which is preliminary data.</text>
</comment>
<dbReference type="AlphaFoldDB" id="W1XKM7"/>
<protein>
    <submittedName>
        <fullName evidence="1">Phosphate starvation-induced protein</fullName>
    </submittedName>
</protein>
<reference evidence="1" key="1">
    <citation type="submission" date="2013-12" db="EMBL/GenBank/DDBJ databases">
        <title>A Varibaculum cambriense genome reconstructed from a premature infant gut community with otherwise low bacterial novelty that shifts toward anaerobic metabolism during the third week of life.</title>
        <authorList>
            <person name="Brown C.T."/>
            <person name="Sharon I."/>
            <person name="Thomas B.C."/>
            <person name="Castelle C.J."/>
            <person name="Morowitz M.J."/>
            <person name="Banfield J.F."/>
        </authorList>
    </citation>
    <scope>NUCLEOTIDE SEQUENCE</scope>
</reference>
<sequence length="73" mass="7645">RTMPASVVLPADLPPVQLLGARDEVLRAIEKGFPDVGLHVRGNTVTVTGEASRVDTVVLLLSELIDVARAGTA</sequence>
<accession>W1XKM7</accession>
<organism evidence="1">
    <name type="scientific">human gut metagenome</name>
    <dbReference type="NCBI Taxonomy" id="408170"/>
    <lineage>
        <taxon>unclassified sequences</taxon>
        <taxon>metagenomes</taxon>
        <taxon>organismal metagenomes</taxon>
    </lineage>
</organism>
<gene>
    <name evidence="1" type="ORF">Q604_UNBC15454G0001</name>
</gene>
<evidence type="ECO:0000313" key="1">
    <source>
        <dbReference type="EMBL" id="ETJ30020.1"/>
    </source>
</evidence>
<proteinExistence type="predicted"/>
<name>W1XKM7_9ZZZZ</name>
<feature type="non-terminal residue" evidence="1">
    <location>
        <position position="1"/>
    </location>
</feature>
<dbReference type="EMBL" id="AZMM01015454">
    <property type="protein sequence ID" value="ETJ30020.1"/>
    <property type="molecule type" value="Genomic_DNA"/>
</dbReference>